<dbReference type="PATRIC" id="fig|1280514.3.peg.4167"/>
<dbReference type="EMBL" id="JXYS01000102">
    <property type="protein sequence ID" value="KJF16046.1"/>
    <property type="molecule type" value="Genomic_DNA"/>
</dbReference>
<dbReference type="EC" id="1.-.-.-" evidence="4"/>
<evidence type="ECO:0000313" key="5">
    <source>
        <dbReference type="Proteomes" id="UP000032360"/>
    </source>
</evidence>
<name>A0A0D8HG57_9ACTN</name>
<evidence type="ECO:0000256" key="1">
    <source>
        <dbReference type="ARBA" id="ARBA00006484"/>
    </source>
</evidence>
<sequence>MIPLNENLKGKTAVITGGSGVLTSAMAKELARHGTNIVILNRNKATGESIVAEIEQRGGTAIAISCDVLDKDSVKAAEALTLSMFGCCDILINGAGGNHQDATTSDEVLSEADLLDVNSRTLYDLEIEGIERVINLNLLGTIIPSQVFSKNMIGLNGATIINISSMSAYTPLTKIPAYSASKAAINNYTAWLAVYLSEVSIRVNAIAPGFFLTNQNRNLLMQEDGSLTQRSKKIIDHTPMKRFGLAEDLLGTLIWLADDNLSGFVTGVTIPIDGGFMAYSGV</sequence>
<keyword evidence="5" id="KW-1185">Reference proteome</keyword>
<dbReference type="PRINTS" id="PR00080">
    <property type="entry name" value="SDRFAMILY"/>
</dbReference>
<dbReference type="GO" id="GO:0016616">
    <property type="term" value="F:oxidoreductase activity, acting on the CH-OH group of donors, NAD or NADP as acceptor"/>
    <property type="evidence" value="ECO:0007669"/>
    <property type="project" value="TreeGrafter"/>
</dbReference>
<dbReference type="RefSeq" id="WP_052606792.1">
    <property type="nucleotide sequence ID" value="NZ_JXYS01000102.1"/>
</dbReference>
<dbReference type="Pfam" id="PF00106">
    <property type="entry name" value="adh_short"/>
    <property type="match status" value="1"/>
</dbReference>
<dbReference type="CDD" id="cd08935">
    <property type="entry name" value="mannonate_red_SDR_c"/>
    <property type="match status" value="1"/>
</dbReference>
<dbReference type="FunFam" id="3.40.50.720:FF:000240">
    <property type="entry name" value="SDR family oxidoreductase"/>
    <property type="match status" value="1"/>
</dbReference>
<dbReference type="AlphaFoldDB" id="A0A0D8HG57"/>
<comment type="similarity">
    <text evidence="1 3">Belongs to the short-chain dehydrogenases/reductases (SDR) family.</text>
</comment>
<comment type="caution">
    <text evidence="4">The sequence shown here is derived from an EMBL/GenBank/DDBJ whole genome shotgun (WGS) entry which is preliminary data.</text>
</comment>
<keyword evidence="2 4" id="KW-0560">Oxidoreductase</keyword>
<dbReference type="PANTHER" id="PTHR42760">
    <property type="entry name" value="SHORT-CHAIN DEHYDROGENASES/REDUCTASES FAMILY MEMBER"/>
    <property type="match status" value="1"/>
</dbReference>
<dbReference type="PRINTS" id="PR00081">
    <property type="entry name" value="GDHRDH"/>
</dbReference>
<dbReference type="STRING" id="1280514.AXFE_31200"/>
<evidence type="ECO:0000313" key="4">
    <source>
        <dbReference type="EMBL" id="KJF16046.1"/>
    </source>
</evidence>
<accession>A0A0D8HG57</accession>
<dbReference type="InterPro" id="IPR002347">
    <property type="entry name" value="SDR_fam"/>
</dbReference>
<dbReference type="OrthoDB" id="286404at2"/>
<evidence type="ECO:0000256" key="2">
    <source>
        <dbReference type="ARBA" id="ARBA00023002"/>
    </source>
</evidence>
<dbReference type="InterPro" id="IPR020904">
    <property type="entry name" value="Sc_DH/Rdtase_CS"/>
</dbReference>
<dbReference type="PROSITE" id="PS00061">
    <property type="entry name" value="ADH_SHORT"/>
    <property type="match status" value="1"/>
</dbReference>
<dbReference type="SUPFAM" id="SSF51735">
    <property type="entry name" value="NAD(P)-binding Rossmann-fold domains"/>
    <property type="match status" value="1"/>
</dbReference>
<evidence type="ECO:0000256" key="3">
    <source>
        <dbReference type="RuleBase" id="RU000363"/>
    </source>
</evidence>
<proteinExistence type="inferred from homology"/>
<organism evidence="4 5">
    <name type="scientific">Acidithrix ferrooxidans</name>
    <dbReference type="NCBI Taxonomy" id="1280514"/>
    <lineage>
        <taxon>Bacteria</taxon>
        <taxon>Bacillati</taxon>
        <taxon>Actinomycetota</taxon>
        <taxon>Acidimicrobiia</taxon>
        <taxon>Acidimicrobiales</taxon>
        <taxon>Acidimicrobiaceae</taxon>
        <taxon>Acidithrix</taxon>
    </lineage>
</organism>
<dbReference type="InterPro" id="IPR036291">
    <property type="entry name" value="NAD(P)-bd_dom_sf"/>
</dbReference>
<dbReference type="Gene3D" id="3.40.50.720">
    <property type="entry name" value="NAD(P)-binding Rossmann-like Domain"/>
    <property type="match status" value="1"/>
</dbReference>
<protein>
    <submittedName>
        <fullName evidence="4">Putative oxidoreductase UxuB</fullName>
        <ecNumber evidence="4">1.-.-.-</ecNumber>
    </submittedName>
</protein>
<dbReference type="PANTHER" id="PTHR42760:SF115">
    <property type="entry name" value="3-OXOACYL-[ACYL-CARRIER-PROTEIN] REDUCTASE FABG"/>
    <property type="match status" value="1"/>
</dbReference>
<gene>
    <name evidence="4" type="primary">uxuB</name>
    <name evidence="4" type="ORF">AXFE_31200</name>
</gene>
<dbReference type="NCBIfam" id="NF006132">
    <property type="entry name" value="PRK08277.1"/>
    <property type="match status" value="1"/>
</dbReference>
<dbReference type="GO" id="GO:0005975">
    <property type="term" value="P:carbohydrate metabolic process"/>
    <property type="evidence" value="ECO:0007669"/>
    <property type="project" value="UniProtKB-ARBA"/>
</dbReference>
<reference evidence="4 5" key="1">
    <citation type="submission" date="2015-01" db="EMBL/GenBank/DDBJ databases">
        <title>Draft genome of the acidophilic iron oxidizer Acidithrix ferrooxidans strain Py-F3.</title>
        <authorList>
            <person name="Poehlein A."/>
            <person name="Eisen S."/>
            <person name="Schloemann M."/>
            <person name="Johnson B.D."/>
            <person name="Daniel R."/>
            <person name="Muehling M."/>
        </authorList>
    </citation>
    <scope>NUCLEOTIDE SEQUENCE [LARGE SCALE GENOMIC DNA]</scope>
    <source>
        <strain evidence="4 5">Py-F3</strain>
    </source>
</reference>
<dbReference type="Proteomes" id="UP000032360">
    <property type="component" value="Unassembled WGS sequence"/>
</dbReference>